<dbReference type="SUPFAM" id="SSF56112">
    <property type="entry name" value="Protein kinase-like (PK-like)"/>
    <property type="match status" value="1"/>
</dbReference>
<evidence type="ECO:0000256" key="1">
    <source>
        <dbReference type="ARBA" id="ARBA00022741"/>
    </source>
</evidence>
<dbReference type="InterPro" id="IPR027417">
    <property type="entry name" value="P-loop_NTPase"/>
</dbReference>
<dbReference type="Gene3D" id="1.10.510.10">
    <property type="entry name" value="Transferase(Phosphotransferase) domain 1"/>
    <property type="match status" value="1"/>
</dbReference>
<dbReference type="PROSITE" id="PS00108">
    <property type="entry name" value="PROTEIN_KINASE_ST"/>
    <property type="match status" value="1"/>
</dbReference>
<keyword evidence="6" id="KW-1185">Reference proteome</keyword>
<keyword evidence="2 3" id="KW-0067">ATP-binding</keyword>
<dbReference type="PANTHER" id="PTHR26392">
    <property type="entry name" value="MITOGEN-ACTIVATED PROTEIN KINASE KINASE KINASE 7-RELATED"/>
    <property type="match status" value="1"/>
</dbReference>
<evidence type="ECO:0000313" key="6">
    <source>
        <dbReference type="Proteomes" id="UP000838412"/>
    </source>
</evidence>
<evidence type="ECO:0000256" key="3">
    <source>
        <dbReference type="PROSITE-ProRule" id="PRU10141"/>
    </source>
</evidence>
<dbReference type="GO" id="GO:0005524">
    <property type="term" value="F:ATP binding"/>
    <property type="evidence" value="ECO:0007669"/>
    <property type="project" value="UniProtKB-UniRule"/>
</dbReference>
<sequence>MAGKQELTEAGIDAMKTRELFRLLDVFGVDGDDLEPAAAKTALKQKIRELKEEAEKATSPEQVAEKMADIAKSYKVKRELLLQRCRDVADYLPNLDPSEREKLALHFRRDVMDILGEVEDHLSKDDCPILVAGEMSAGKSTLLNLLLGDDILPVAHMSSTSTICEVKYGETRQALVHLREPDATGSQQIRLTLSEDPEECRQQLTPHIHLKKTERETLPPVSKIEIFWPVAFLKGGVTIVDSPGVGESEMMDQIIAKYIPSAFAFIYIIDSSRGGGFQEDRLGRLLVKCKDQGLQSELEQFDPKKAIFVCNKWDQVPPMERQEVKDETIRKLGEMWEGLDESQVFIHSKTEAVKGGIRSADLNKLLDGIYELLPECLNRKLSTQYRRMVNILDEALKYVRLKLNDAFGHLDDGERRKVYAEALSALSHFDEFVARILEELKEFLTEATEAAAAIFSDALRGKTLRKHLSKVPIKATTDDNAIAELSREIEVYLTRSCQSFKDNVKAANRQFLAQLMTMITRVNREHDQTIRPVTGRRHQIEADDVVRDRQTPAWFEWVGQALRRLNGPHLGSITSPFRGSSLDPEHSDRLRLSEMAIAAMATDAELLSIGENNLLKSFQLLRDFESDLQRMKEVEERLIEERFSETRDQMNLVSKYDPQATDITLLLGSLAMVDLEEMREYEFDLDYISGWQDPQNKIGGGSYGELYRVQIQQDSSSCILAALKVGVLPYALTTEENAWNFLAEEDNLRKLTGDHIVEYYGTAYRREEGGLRLGLVMELCEGTLEDRVVGQREHNPTWWGHDPTMKREAFRYIQDKAIQLCEGLRTIHDAGYIHRDLKLINVLVAAGDVVKLADVGVTKREVDVTGTVTGTAIYAAPEVKNRQLYDKRADIYSLGLLLWEMWYGRTVWSAMEDPSFKGLVEGDSMVMPQSPDSVRPIHEWATLVRDCQNKNANGRPSALESLQRIRDMTTEVSPRRSLSFQTTV</sequence>
<dbReference type="EMBL" id="OV696689">
    <property type="protein sequence ID" value="CAH1261586.1"/>
    <property type="molecule type" value="Genomic_DNA"/>
</dbReference>
<dbReference type="InterPro" id="IPR011009">
    <property type="entry name" value="Kinase-like_dom_sf"/>
</dbReference>
<evidence type="ECO:0000313" key="5">
    <source>
        <dbReference type="EMBL" id="CAH1261586.1"/>
    </source>
</evidence>
<dbReference type="InterPro" id="IPR000719">
    <property type="entry name" value="Prot_kinase_dom"/>
</dbReference>
<name>A0A8J9ZTA4_BRALA</name>
<protein>
    <submittedName>
        <fullName evidence="5">NEK11 protein</fullName>
    </submittedName>
</protein>
<feature type="domain" description="Protein kinase" evidence="4">
    <location>
        <begin position="692"/>
        <end position="969"/>
    </location>
</feature>
<dbReference type="InterPro" id="IPR045063">
    <property type="entry name" value="Dynamin_N"/>
</dbReference>
<dbReference type="PROSITE" id="PS50011">
    <property type="entry name" value="PROTEIN_KINASE_DOM"/>
    <property type="match status" value="1"/>
</dbReference>
<dbReference type="OrthoDB" id="9996288at2759"/>
<organism evidence="5 6">
    <name type="scientific">Branchiostoma lanceolatum</name>
    <name type="common">Common lancelet</name>
    <name type="synonym">Amphioxus lanceolatum</name>
    <dbReference type="NCBI Taxonomy" id="7740"/>
    <lineage>
        <taxon>Eukaryota</taxon>
        <taxon>Metazoa</taxon>
        <taxon>Chordata</taxon>
        <taxon>Cephalochordata</taxon>
        <taxon>Leptocardii</taxon>
        <taxon>Amphioxiformes</taxon>
        <taxon>Branchiostomatidae</taxon>
        <taxon>Branchiostoma</taxon>
    </lineage>
</organism>
<reference evidence="5" key="1">
    <citation type="submission" date="2022-01" db="EMBL/GenBank/DDBJ databases">
        <authorList>
            <person name="Braso-Vives M."/>
        </authorList>
    </citation>
    <scope>NUCLEOTIDE SEQUENCE</scope>
</reference>
<keyword evidence="1 3" id="KW-0547">Nucleotide-binding</keyword>
<proteinExistence type="predicted"/>
<accession>A0A8J9ZTA4</accession>
<dbReference type="SMART" id="SM00220">
    <property type="entry name" value="S_TKc"/>
    <property type="match status" value="1"/>
</dbReference>
<evidence type="ECO:0000259" key="4">
    <source>
        <dbReference type="PROSITE" id="PS50011"/>
    </source>
</evidence>
<dbReference type="GO" id="GO:0004672">
    <property type="term" value="F:protein kinase activity"/>
    <property type="evidence" value="ECO:0007669"/>
    <property type="project" value="InterPro"/>
</dbReference>
<dbReference type="SUPFAM" id="SSF52540">
    <property type="entry name" value="P-loop containing nucleoside triphosphate hydrolases"/>
    <property type="match status" value="1"/>
</dbReference>
<dbReference type="Pfam" id="PF00350">
    <property type="entry name" value="Dynamin_N"/>
    <property type="match status" value="1"/>
</dbReference>
<feature type="binding site" evidence="3">
    <location>
        <position position="724"/>
    </location>
    <ligand>
        <name>ATP</name>
        <dbReference type="ChEBI" id="CHEBI:30616"/>
    </ligand>
</feature>
<evidence type="ECO:0000256" key="2">
    <source>
        <dbReference type="ARBA" id="ARBA00022840"/>
    </source>
</evidence>
<dbReference type="PROSITE" id="PS00107">
    <property type="entry name" value="PROTEIN_KINASE_ATP"/>
    <property type="match status" value="1"/>
</dbReference>
<dbReference type="AlphaFoldDB" id="A0A8J9ZTA4"/>
<dbReference type="Gene3D" id="3.40.50.300">
    <property type="entry name" value="P-loop containing nucleotide triphosphate hydrolases"/>
    <property type="match status" value="1"/>
</dbReference>
<dbReference type="PANTHER" id="PTHR26392:SF92">
    <property type="entry name" value="PROTEIN KINASE DOMAIN-CONTAINING PROTEIN"/>
    <property type="match status" value="1"/>
</dbReference>
<dbReference type="Proteomes" id="UP000838412">
    <property type="component" value="Chromosome 4"/>
</dbReference>
<dbReference type="InterPro" id="IPR008271">
    <property type="entry name" value="Ser/Thr_kinase_AS"/>
</dbReference>
<gene>
    <name evidence="5" type="primary">NEK11</name>
    <name evidence="5" type="ORF">BLAG_LOCUS16962</name>
</gene>
<dbReference type="InterPro" id="IPR017441">
    <property type="entry name" value="Protein_kinase_ATP_BS"/>
</dbReference>
<dbReference type="Pfam" id="PF00069">
    <property type="entry name" value="Pkinase"/>
    <property type="match status" value="1"/>
</dbReference>